<comment type="caution">
    <text evidence="2">The sequence shown here is derived from an EMBL/GenBank/DDBJ whole genome shotgun (WGS) entry which is preliminary data.</text>
</comment>
<gene>
    <name evidence="2" type="ORF">BTIS_1091</name>
</gene>
<dbReference type="Proteomes" id="UP000216444">
    <property type="component" value="Unassembled WGS sequence"/>
</dbReference>
<sequence>MMTSPRMPSGLIKDGRGQRLWRELTEKYSFSPAELRLLETAAYTADRISKERRAIGGQLTTKGSQGQIVAHPLLPQLRADEAHLMNLLAKLDLPDDEPARNEDGDRSARMRDVAQSRWHKAYGEA</sequence>
<organism evidence="2 3">
    <name type="scientific">Bifidobacterium tissieri</name>
    <dbReference type="NCBI Taxonomy" id="1630162"/>
    <lineage>
        <taxon>Bacteria</taxon>
        <taxon>Bacillati</taxon>
        <taxon>Actinomycetota</taxon>
        <taxon>Actinomycetes</taxon>
        <taxon>Bifidobacteriales</taxon>
        <taxon>Bifidobacteriaceae</taxon>
        <taxon>Bifidobacterium</taxon>
    </lineage>
</organism>
<evidence type="ECO:0008006" key="4">
    <source>
        <dbReference type="Google" id="ProtNLM"/>
    </source>
</evidence>
<accession>A0A261FF92</accession>
<dbReference type="EMBL" id="MWWV01000006">
    <property type="protein sequence ID" value="OZG57850.1"/>
    <property type="molecule type" value="Genomic_DNA"/>
</dbReference>
<dbReference type="AlphaFoldDB" id="A0A261FF92"/>
<protein>
    <recommendedName>
        <fullName evidence="4">Terminase</fullName>
    </recommendedName>
</protein>
<evidence type="ECO:0000313" key="2">
    <source>
        <dbReference type="EMBL" id="OZG57850.1"/>
    </source>
</evidence>
<dbReference type="RefSeq" id="WP_094663449.1">
    <property type="nucleotide sequence ID" value="NZ_MWWV01000006.1"/>
</dbReference>
<evidence type="ECO:0000256" key="1">
    <source>
        <dbReference type="SAM" id="MobiDB-lite"/>
    </source>
</evidence>
<name>A0A261FF92_9BIFI</name>
<feature type="region of interest" description="Disordered" evidence="1">
    <location>
        <begin position="93"/>
        <end position="125"/>
    </location>
</feature>
<evidence type="ECO:0000313" key="3">
    <source>
        <dbReference type="Proteomes" id="UP000216444"/>
    </source>
</evidence>
<keyword evidence="3" id="KW-1185">Reference proteome</keyword>
<feature type="compositionally biased region" description="Basic and acidic residues" evidence="1">
    <location>
        <begin position="97"/>
        <end position="114"/>
    </location>
</feature>
<proteinExistence type="predicted"/>
<reference evidence="2 3" key="1">
    <citation type="journal article" date="2017" name="BMC Genomics">
        <title>Comparative genomic and phylogenomic analyses of the Bifidobacteriaceae family.</title>
        <authorList>
            <person name="Lugli G.A."/>
            <person name="Milani C."/>
            <person name="Turroni F."/>
            <person name="Duranti S."/>
            <person name="Mancabelli L."/>
            <person name="Mangifesta M."/>
            <person name="Ferrario C."/>
            <person name="Modesto M."/>
            <person name="Mattarelli P."/>
            <person name="Jiri K."/>
            <person name="van Sinderen D."/>
            <person name="Ventura M."/>
        </authorList>
    </citation>
    <scope>NUCLEOTIDE SEQUENCE [LARGE SCALE GENOMIC DNA]</scope>
    <source>
        <strain evidence="2 3">DSM 100201</strain>
    </source>
</reference>